<sequence>MEDKDTFSVDKEICMNYEEGREDFHGAVVPPVFGNTLFTFRKFENLAAADNDLAHHYEYRRGPNPTVEVAERKLAALERGEACRLLGSGMAAISAALLNSLKQGDHLLVIGHIYATTLQLIRYLQNFGISFSVVYNGEFEQAIRPNTRVIYMESPTNMVHRIIDLEEIANFARKKGIRTIIDNTWATPLFQKPLTLGIDMVIHSGSKYLGGHSDCMAGAVIASKEIMDSLFHQELLLLGAVLSPYDAALLIRGLRTLPMRMKVHEKNAALIAAFLEKPPAVRVVNYPRLASHPDYERAKQQMYGFSGLLSFELKQKGFEKIAKFMDRLKVFKIGVSWGSFESLTWAPFYGTNEEQLRQEHLSPDLIRLAVGLEDTNVLLEDLDRGLNQFV</sequence>
<dbReference type="Gene3D" id="3.90.1150.10">
    <property type="entry name" value="Aspartate Aminotransferase, domain 1"/>
    <property type="match status" value="1"/>
</dbReference>
<comment type="similarity">
    <text evidence="8">Belongs to the trans-sulfuration enzymes family.</text>
</comment>
<dbReference type="InterPro" id="IPR015421">
    <property type="entry name" value="PyrdxlP-dep_Trfase_major"/>
</dbReference>
<dbReference type="GO" id="GO:0005737">
    <property type="term" value="C:cytoplasm"/>
    <property type="evidence" value="ECO:0007669"/>
    <property type="project" value="TreeGrafter"/>
</dbReference>
<dbReference type="FunFam" id="3.40.640.10:FF:000046">
    <property type="entry name" value="Cystathionine gamma-lyase"/>
    <property type="match status" value="1"/>
</dbReference>
<evidence type="ECO:0000256" key="1">
    <source>
        <dbReference type="ARBA" id="ARBA00001933"/>
    </source>
</evidence>
<evidence type="ECO:0000256" key="3">
    <source>
        <dbReference type="ARBA" id="ARBA00047175"/>
    </source>
</evidence>
<dbReference type="AlphaFoldDB" id="A0A133K9Y0"/>
<dbReference type="PANTHER" id="PTHR11808">
    <property type="entry name" value="TRANS-SULFURATION ENZYME FAMILY MEMBER"/>
    <property type="match status" value="1"/>
</dbReference>
<proteinExistence type="inferred from homology"/>
<evidence type="ECO:0000256" key="2">
    <source>
        <dbReference type="ARBA" id="ARBA00022898"/>
    </source>
</evidence>
<dbReference type="GO" id="GO:0047982">
    <property type="term" value="F:homocysteine desulfhydrase activity"/>
    <property type="evidence" value="ECO:0007669"/>
    <property type="project" value="UniProtKB-EC"/>
</dbReference>
<comment type="catalytic activity">
    <reaction evidence="6">
        <text>L-methionine + H2O = methanethiol + 2-oxobutanoate + NH4(+)</text>
        <dbReference type="Rhea" id="RHEA:23800"/>
        <dbReference type="ChEBI" id="CHEBI:15377"/>
        <dbReference type="ChEBI" id="CHEBI:16007"/>
        <dbReference type="ChEBI" id="CHEBI:16763"/>
        <dbReference type="ChEBI" id="CHEBI:28938"/>
        <dbReference type="ChEBI" id="CHEBI:57844"/>
        <dbReference type="EC" id="4.4.1.11"/>
    </reaction>
    <physiologicalReaction direction="left-to-right" evidence="6">
        <dbReference type="Rhea" id="RHEA:23801"/>
    </physiologicalReaction>
</comment>
<dbReference type="InterPro" id="IPR015422">
    <property type="entry name" value="PyrdxlP-dep_Trfase_small"/>
</dbReference>
<dbReference type="Proteomes" id="UP000070376">
    <property type="component" value="Unassembled WGS sequence"/>
</dbReference>
<evidence type="ECO:0000256" key="4">
    <source>
        <dbReference type="ARBA" id="ARBA00047199"/>
    </source>
</evidence>
<gene>
    <name evidence="9" type="ORF">HMPREF3213_03872</name>
</gene>
<comment type="cofactor">
    <cofactor evidence="1 8">
        <name>pyridoxal 5'-phosphate</name>
        <dbReference type="ChEBI" id="CHEBI:597326"/>
    </cofactor>
</comment>
<name>A0A133K9Y0_HEYCO</name>
<evidence type="ECO:0000256" key="7">
    <source>
        <dbReference type="PIRSR" id="PIRSR001434-2"/>
    </source>
</evidence>
<evidence type="ECO:0000256" key="8">
    <source>
        <dbReference type="RuleBase" id="RU362118"/>
    </source>
</evidence>
<keyword evidence="9" id="KW-0456">Lyase</keyword>
<organism evidence="9 10">
    <name type="scientific">Heyndrickxia coagulans</name>
    <name type="common">Weizmannia coagulans</name>
    <dbReference type="NCBI Taxonomy" id="1398"/>
    <lineage>
        <taxon>Bacteria</taxon>
        <taxon>Bacillati</taxon>
        <taxon>Bacillota</taxon>
        <taxon>Bacilli</taxon>
        <taxon>Bacillales</taxon>
        <taxon>Bacillaceae</taxon>
        <taxon>Heyndrickxia</taxon>
    </lineage>
</organism>
<accession>A0A133K9Y0</accession>
<keyword evidence="2 7" id="KW-0663">Pyridoxal phosphate</keyword>
<reference evidence="10" key="1">
    <citation type="submission" date="2016-01" db="EMBL/GenBank/DDBJ databases">
        <authorList>
            <person name="Mitreva M."/>
            <person name="Pepin K.H."/>
            <person name="Mihindukulasuriya K.A."/>
            <person name="Fulton R."/>
            <person name="Fronick C."/>
            <person name="O'Laughlin M."/>
            <person name="Miner T."/>
            <person name="Herter B."/>
            <person name="Rosa B.A."/>
            <person name="Cordes M."/>
            <person name="Tomlinson C."/>
            <person name="Wollam A."/>
            <person name="Palsikar V.B."/>
            <person name="Mardis E.R."/>
            <person name="Wilson R.K."/>
        </authorList>
    </citation>
    <scope>NUCLEOTIDE SEQUENCE [LARGE SCALE GENOMIC DNA]</scope>
    <source>
        <strain evidence="10">GED7749B</strain>
    </source>
</reference>
<dbReference type="EC" id="4.4.1.2" evidence="3"/>
<evidence type="ECO:0000313" key="9">
    <source>
        <dbReference type="EMBL" id="KWZ76340.1"/>
    </source>
</evidence>
<comment type="catalytic activity">
    <reaction evidence="5">
        <text>L-homocysteine + H2O = 2-oxobutanoate + hydrogen sulfide + NH4(+) + H(+)</text>
        <dbReference type="Rhea" id="RHEA:14501"/>
        <dbReference type="ChEBI" id="CHEBI:15377"/>
        <dbReference type="ChEBI" id="CHEBI:15378"/>
        <dbReference type="ChEBI" id="CHEBI:16763"/>
        <dbReference type="ChEBI" id="CHEBI:28938"/>
        <dbReference type="ChEBI" id="CHEBI:29919"/>
        <dbReference type="ChEBI" id="CHEBI:58199"/>
        <dbReference type="EC" id="4.4.1.2"/>
    </reaction>
    <physiologicalReaction direction="left-to-right" evidence="5">
        <dbReference type="Rhea" id="RHEA:14502"/>
    </physiologicalReaction>
</comment>
<dbReference type="Gene3D" id="3.40.640.10">
    <property type="entry name" value="Type I PLP-dependent aspartate aminotransferase-like (Major domain)"/>
    <property type="match status" value="1"/>
</dbReference>
<comment type="caution">
    <text evidence="9">The sequence shown here is derived from an EMBL/GenBank/DDBJ whole genome shotgun (WGS) entry which is preliminary data.</text>
</comment>
<dbReference type="InterPro" id="IPR000277">
    <property type="entry name" value="Cys/Met-Metab_PyrdxlP-dep_enz"/>
</dbReference>
<dbReference type="PATRIC" id="fig|1398.22.peg.3878"/>
<dbReference type="CDD" id="cd00614">
    <property type="entry name" value="CGS_like"/>
    <property type="match status" value="1"/>
</dbReference>
<protein>
    <recommendedName>
        <fullName evidence="3">homocysteine desulfhydrase</fullName>
        <ecNumber evidence="3">4.4.1.2</ecNumber>
    </recommendedName>
    <alternativeName>
        <fullName evidence="4">Homocysteine desulfhydrase</fullName>
    </alternativeName>
</protein>
<dbReference type="GO" id="GO:0019346">
    <property type="term" value="P:transsulfuration"/>
    <property type="evidence" value="ECO:0007669"/>
    <property type="project" value="InterPro"/>
</dbReference>
<evidence type="ECO:0000256" key="5">
    <source>
        <dbReference type="ARBA" id="ARBA00048780"/>
    </source>
</evidence>
<dbReference type="RefSeq" id="WP_061087304.1">
    <property type="nucleotide sequence ID" value="NZ_CP026649.1"/>
</dbReference>
<dbReference type="GO" id="GO:0030170">
    <property type="term" value="F:pyridoxal phosphate binding"/>
    <property type="evidence" value="ECO:0007669"/>
    <property type="project" value="InterPro"/>
</dbReference>
<evidence type="ECO:0000313" key="10">
    <source>
        <dbReference type="Proteomes" id="UP000070376"/>
    </source>
</evidence>
<dbReference type="InterPro" id="IPR015424">
    <property type="entry name" value="PyrdxlP-dep_Trfase"/>
</dbReference>
<dbReference type="GO" id="GO:0018826">
    <property type="term" value="F:methionine gamma-lyase activity"/>
    <property type="evidence" value="ECO:0007669"/>
    <property type="project" value="UniProtKB-EC"/>
</dbReference>
<dbReference type="EMBL" id="LRPN01000209">
    <property type="protein sequence ID" value="KWZ76340.1"/>
    <property type="molecule type" value="Genomic_DNA"/>
</dbReference>
<evidence type="ECO:0000256" key="6">
    <source>
        <dbReference type="ARBA" id="ARBA00052699"/>
    </source>
</evidence>
<dbReference type="Pfam" id="PF01053">
    <property type="entry name" value="Cys_Met_Meta_PP"/>
    <property type="match status" value="1"/>
</dbReference>
<dbReference type="SUPFAM" id="SSF53383">
    <property type="entry name" value="PLP-dependent transferases"/>
    <property type="match status" value="1"/>
</dbReference>
<feature type="modified residue" description="N6-(pyridoxal phosphate)lysine" evidence="7">
    <location>
        <position position="207"/>
    </location>
</feature>
<dbReference type="PANTHER" id="PTHR11808:SF80">
    <property type="entry name" value="CYSTATHIONINE GAMMA-LYASE"/>
    <property type="match status" value="1"/>
</dbReference>
<dbReference type="PIRSF" id="PIRSF001434">
    <property type="entry name" value="CGS"/>
    <property type="match status" value="1"/>
</dbReference>